<proteinExistence type="predicted"/>
<organism evidence="2 3">
    <name type="scientific">Elysia crispata</name>
    <name type="common">lettuce slug</name>
    <dbReference type="NCBI Taxonomy" id="231223"/>
    <lineage>
        <taxon>Eukaryota</taxon>
        <taxon>Metazoa</taxon>
        <taxon>Spiralia</taxon>
        <taxon>Lophotrochozoa</taxon>
        <taxon>Mollusca</taxon>
        <taxon>Gastropoda</taxon>
        <taxon>Heterobranchia</taxon>
        <taxon>Euthyneura</taxon>
        <taxon>Panpulmonata</taxon>
        <taxon>Sacoglossa</taxon>
        <taxon>Placobranchoidea</taxon>
        <taxon>Plakobranchidae</taxon>
        <taxon>Elysia</taxon>
    </lineage>
</organism>
<gene>
    <name evidence="2" type="ORF">RRG08_018010</name>
</gene>
<protein>
    <submittedName>
        <fullName evidence="2">Uncharacterized protein</fullName>
    </submittedName>
</protein>
<keyword evidence="1" id="KW-0812">Transmembrane</keyword>
<sequence length="274" mass="30417">MTITCPELTYTSSLLLAAISGLIGYLSPYWQVDEVFTKDSELQISVGLSYGCVKEDKGEGWINTFCKPLPLYGQRSEDNYPYVSTVRWLITGHMIFMIVSAGLNLSSKCIAKRQVMQKAAALLALVSIGLGISGLVLFSSKITRYQNLFKEEFPEVVVNTVLTPGASFYMSAAGCSLFGFVCCVELTLGLRQILQRERENHERRLLLKDEIRFMYGAAPLFLDASSSLTQSGSSTKTIQLPVETCQVDIFGGQVPVHNKQRKGAFFVQSYRNVE</sequence>
<evidence type="ECO:0000256" key="1">
    <source>
        <dbReference type="SAM" id="Phobius"/>
    </source>
</evidence>
<dbReference type="Proteomes" id="UP001283361">
    <property type="component" value="Unassembled WGS sequence"/>
</dbReference>
<feature type="transmembrane region" description="Helical" evidence="1">
    <location>
        <begin position="12"/>
        <end position="30"/>
    </location>
</feature>
<reference evidence="2" key="1">
    <citation type="journal article" date="2023" name="G3 (Bethesda)">
        <title>A reference genome for the long-term kleptoplast-retaining sea slug Elysia crispata morphotype clarki.</title>
        <authorList>
            <person name="Eastman K.E."/>
            <person name="Pendleton A.L."/>
            <person name="Shaikh M.A."/>
            <person name="Suttiyut T."/>
            <person name="Ogas R."/>
            <person name="Tomko P."/>
            <person name="Gavelis G."/>
            <person name="Widhalm J.R."/>
            <person name="Wisecaver J.H."/>
        </authorList>
    </citation>
    <scope>NUCLEOTIDE SEQUENCE</scope>
    <source>
        <strain evidence="2">ECLA1</strain>
    </source>
</reference>
<evidence type="ECO:0000313" key="3">
    <source>
        <dbReference type="Proteomes" id="UP001283361"/>
    </source>
</evidence>
<dbReference type="EMBL" id="JAWDGP010004170">
    <property type="protein sequence ID" value="KAK3767138.1"/>
    <property type="molecule type" value="Genomic_DNA"/>
</dbReference>
<accession>A0AAE0ZCW5</accession>
<name>A0AAE0ZCW5_9GAST</name>
<keyword evidence="1" id="KW-0472">Membrane</keyword>
<comment type="caution">
    <text evidence="2">The sequence shown here is derived from an EMBL/GenBank/DDBJ whole genome shotgun (WGS) entry which is preliminary data.</text>
</comment>
<evidence type="ECO:0000313" key="2">
    <source>
        <dbReference type="EMBL" id="KAK3767138.1"/>
    </source>
</evidence>
<dbReference type="AlphaFoldDB" id="A0AAE0ZCW5"/>
<feature type="transmembrane region" description="Helical" evidence="1">
    <location>
        <begin position="88"/>
        <end position="107"/>
    </location>
</feature>
<keyword evidence="3" id="KW-1185">Reference proteome</keyword>
<dbReference type="Gene3D" id="1.20.140.150">
    <property type="match status" value="1"/>
</dbReference>
<feature type="transmembrane region" description="Helical" evidence="1">
    <location>
        <begin position="119"/>
        <end position="138"/>
    </location>
</feature>
<keyword evidence="1" id="KW-1133">Transmembrane helix</keyword>
<feature type="transmembrane region" description="Helical" evidence="1">
    <location>
        <begin position="168"/>
        <end position="188"/>
    </location>
</feature>